<organism evidence="1">
    <name type="scientific">marine sediment metagenome</name>
    <dbReference type="NCBI Taxonomy" id="412755"/>
    <lineage>
        <taxon>unclassified sequences</taxon>
        <taxon>metagenomes</taxon>
        <taxon>ecological metagenomes</taxon>
    </lineage>
</organism>
<dbReference type="AlphaFoldDB" id="A0A0F9J790"/>
<proteinExistence type="predicted"/>
<comment type="caution">
    <text evidence="1">The sequence shown here is derived from an EMBL/GenBank/DDBJ whole genome shotgun (WGS) entry which is preliminary data.</text>
</comment>
<reference evidence="1" key="1">
    <citation type="journal article" date="2015" name="Nature">
        <title>Complex archaea that bridge the gap between prokaryotes and eukaryotes.</title>
        <authorList>
            <person name="Spang A."/>
            <person name="Saw J.H."/>
            <person name="Jorgensen S.L."/>
            <person name="Zaremba-Niedzwiedzka K."/>
            <person name="Martijn J."/>
            <person name="Lind A.E."/>
            <person name="van Eijk R."/>
            <person name="Schleper C."/>
            <person name="Guy L."/>
            <person name="Ettema T.J."/>
        </authorList>
    </citation>
    <scope>NUCLEOTIDE SEQUENCE</scope>
</reference>
<dbReference type="EMBL" id="LAZR01017114">
    <property type="protein sequence ID" value="KKM01741.1"/>
    <property type="molecule type" value="Genomic_DNA"/>
</dbReference>
<accession>A0A0F9J790</accession>
<evidence type="ECO:0000313" key="1">
    <source>
        <dbReference type="EMBL" id="KKM01741.1"/>
    </source>
</evidence>
<gene>
    <name evidence="1" type="ORF">LCGC14_1791430</name>
</gene>
<sequence>MTDRMAQFPAREPIPRCLRDGPITVPQFGRHPWWRRRWRRSRRIRANFRWLTFRHPKSATLVINVRWGLSG</sequence>
<protein>
    <submittedName>
        <fullName evidence="1">Uncharacterized protein</fullName>
    </submittedName>
</protein>
<name>A0A0F9J790_9ZZZZ</name>